<protein>
    <submittedName>
        <fullName evidence="3">Uncharacterized protein</fullName>
    </submittedName>
</protein>
<accession>A0A6A5BKX1</accession>
<dbReference type="EMBL" id="VFQX01000044">
    <property type="protein sequence ID" value="KAF0975526.1"/>
    <property type="molecule type" value="Genomic_DNA"/>
</dbReference>
<name>A0A6A5BKX1_NAEFO</name>
<dbReference type="Proteomes" id="UP000444721">
    <property type="component" value="Unassembled WGS sequence"/>
</dbReference>
<dbReference type="VEuPathDB" id="AmoebaDB:NF0122220"/>
<organism evidence="3 4">
    <name type="scientific">Naegleria fowleri</name>
    <name type="common">Brain eating amoeba</name>
    <dbReference type="NCBI Taxonomy" id="5763"/>
    <lineage>
        <taxon>Eukaryota</taxon>
        <taxon>Discoba</taxon>
        <taxon>Heterolobosea</taxon>
        <taxon>Tetramitia</taxon>
        <taxon>Eutetramitia</taxon>
        <taxon>Vahlkampfiidae</taxon>
        <taxon>Naegleria</taxon>
    </lineage>
</organism>
<dbReference type="OrthoDB" id="10255396at2759"/>
<dbReference type="RefSeq" id="XP_044560239.1">
    <property type="nucleotide sequence ID" value="XM_044709054.1"/>
</dbReference>
<dbReference type="VEuPathDB" id="AmoebaDB:NfTy_066900"/>
<feature type="compositionally biased region" description="Low complexity" evidence="2">
    <location>
        <begin position="664"/>
        <end position="677"/>
    </location>
</feature>
<dbReference type="AlphaFoldDB" id="A0A6A5BKX1"/>
<evidence type="ECO:0000313" key="4">
    <source>
        <dbReference type="Proteomes" id="UP000444721"/>
    </source>
</evidence>
<keyword evidence="1" id="KW-0175">Coiled coil</keyword>
<feature type="coiled-coil region" evidence="1">
    <location>
        <begin position="180"/>
        <end position="294"/>
    </location>
</feature>
<dbReference type="VEuPathDB" id="AmoebaDB:NF0122230"/>
<evidence type="ECO:0000256" key="2">
    <source>
        <dbReference type="SAM" id="MobiDB-lite"/>
    </source>
</evidence>
<feature type="compositionally biased region" description="Polar residues" evidence="2">
    <location>
        <begin position="615"/>
        <end position="650"/>
    </location>
</feature>
<feature type="region of interest" description="Disordered" evidence="2">
    <location>
        <begin position="606"/>
        <end position="678"/>
    </location>
</feature>
<dbReference type="GeneID" id="68112738"/>
<sequence>MKQQYLAIFNANLEEKKKRKVQEEANMREQIEKHFHENAERNPQLASYYKKKLKEKEREVEELNKRLKRMILHQNRESQAEKNFLQEKTQLIGELTQLRRQLPTVIPNDDFYNPSSQTALQQRNLQLEEKLRDYENLQVLSKSQTEKQLSMEEKLSRVEQIEDAIIKLYLELKDRSYEVVGNVEDIKEIEMREKEELKKENPLVILDRLKANLRTLLVFKDDYENELKDQIRRRKTEAEYKVEELKIKIEQLEKEKEEYKQAAIQAIALKDEAQQKQNEQAEAFAEEINAIKNENAMLANMIAKKELDIDKLHEMIDRRDSILRHREVQMMKITQLESKIKNDKTKHQFDINREKSEKYQVLKKYENDINFYQKLENEKKEMENELKRMKDEVRSLKTNASREKVQELTEVNQKLQERVNSLSEELKKYQSESRTLKIQVSNLRRSQAEMKQQYLAIFNANLEEKKKRKVQEEANMREQIEKHFHENAERNPQLASYYKKKLKEKEREVEELNKRLKRMILHQNRESQAEKNFLQEKTQLIGELTQLRRQLPTVIPNDDFYNPSSQTALQQRNLQLEEKLRDYENLQVLSKSQTIAYEKLLSKNNTSMEADRSFTESSTTDLQTTPVNSLLPTSLPEYTSTRPFSATYGSNKKKVPPLPPPGSRPLSAGPRRPASARIGMSKTLGTIGYLVN</sequence>
<gene>
    <name evidence="3" type="ORF">FDP41_005520</name>
</gene>
<comment type="caution">
    <text evidence="3">The sequence shown here is derived from an EMBL/GenBank/DDBJ whole genome shotgun (WGS) entry which is preliminary data.</text>
</comment>
<dbReference type="OMA" id="TKYHENA"/>
<feature type="coiled-coil region" evidence="1">
    <location>
        <begin position="362"/>
        <end position="522"/>
    </location>
</feature>
<feature type="coiled-coil region" evidence="1">
    <location>
        <begin position="6"/>
        <end position="73"/>
    </location>
</feature>
<evidence type="ECO:0000313" key="3">
    <source>
        <dbReference type="EMBL" id="KAF0975526.1"/>
    </source>
</evidence>
<proteinExistence type="predicted"/>
<keyword evidence="4" id="KW-1185">Reference proteome</keyword>
<evidence type="ECO:0000256" key="1">
    <source>
        <dbReference type="SAM" id="Coils"/>
    </source>
</evidence>
<dbReference type="VEuPathDB" id="AmoebaDB:FDP41_005520"/>
<reference evidence="3 4" key="1">
    <citation type="journal article" date="2019" name="Sci. Rep.">
        <title>Nanopore sequencing improves the draft genome of the human pathogenic amoeba Naegleria fowleri.</title>
        <authorList>
            <person name="Liechti N."/>
            <person name="Schurch N."/>
            <person name="Bruggmann R."/>
            <person name="Wittwer M."/>
        </authorList>
    </citation>
    <scope>NUCLEOTIDE SEQUENCE [LARGE SCALE GENOMIC DNA]</scope>
    <source>
        <strain evidence="3 4">ATCC 30894</strain>
    </source>
</reference>